<dbReference type="Gene3D" id="3.40.50.1110">
    <property type="entry name" value="SGNH hydrolase"/>
    <property type="match status" value="1"/>
</dbReference>
<evidence type="ECO:0000256" key="2">
    <source>
        <dbReference type="ARBA" id="ARBA00022801"/>
    </source>
</evidence>
<reference evidence="5 6" key="1">
    <citation type="submission" date="2019-02" db="EMBL/GenBank/DDBJ databases">
        <title>Deep-cultivation of Planctomycetes and their phenomic and genomic characterization uncovers novel biology.</title>
        <authorList>
            <person name="Wiegand S."/>
            <person name="Jogler M."/>
            <person name="Boedeker C."/>
            <person name="Pinto D."/>
            <person name="Vollmers J."/>
            <person name="Rivas-Marin E."/>
            <person name="Kohn T."/>
            <person name="Peeters S.H."/>
            <person name="Heuer A."/>
            <person name="Rast P."/>
            <person name="Oberbeckmann S."/>
            <person name="Bunk B."/>
            <person name="Jeske O."/>
            <person name="Meyerdierks A."/>
            <person name="Storesund J.E."/>
            <person name="Kallscheuer N."/>
            <person name="Luecker S."/>
            <person name="Lage O.M."/>
            <person name="Pohl T."/>
            <person name="Merkel B.J."/>
            <person name="Hornburger P."/>
            <person name="Mueller R.-W."/>
            <person name="Bruemmer F."/>
            <person name="Labrenz M."/>
            <person name="Spormann A.M."/>
            <person name="Op Den Camp H."/>
            <person name="Overmann J."/>
            <person name="Amann R."/>
            <person name="Jetten M.S.M."/>
            <person name="Mascher T."/>
            <person name="Medema M.H."/>
            <person name="Devos D.P."/>
            <person name="Kaster A.-K."/>
            <person name="Ovreas L."/>
            <person name="Rohde M."/>
            <person name="Galperin M.Y."/>
            <person name="Jogler C."/>
        </authorList>
    </citation>
    <scope>NUCLEOTIDE SEQUENCE [LARGE SCALE GENOMIC DNA]</scope>
    <source>
        <strain evidence="5 6">Pla52n</strain>
    </source>
</reference>
<dbReference type="CDD" id="cd01821">
    <property type="entry name" value="Rhamnogalacturan_acetylesterase_like"/>
    <property type="match status" value="1"/>
</dbReference>
<evidence type="ECO:0000313" key="6">
    <source>
        <dbReference type="Proteomes" id="UP000320176"/>
    </source>
</evidence>
<evidence type="ECO:0000256" key="3">
    <source>
        <dbReference type="SAM" id="SignalP"/>
    </source>
</evidence>
<dbReference type="InterPro" id="IPR037459">
    <property type="entry name" value="RhgT-like"/>
</dbReference>
<dbReference type="InterPro" id="IPR036514">
    <property type="entry name" value="SGNH_hydro_sf"/>
</dbReference>
<accession>A0A5C5ZWP4</accession>
<keyword evidence="6" id="KW-1185">Reference proteome</keyword>
<dbReference type="EC" id="3.1.1.-" evidence="5"/>
<proteinExistence type="inferred from homology"/>
<dbReference type="OrthoDB" id="9807041at2"/>
<feature type="domain" description="SGNH hydrolase-type esterase" evidence="4">
    <location>
        <begin position="35"/>
        <end position="208"/>
    </location>
</feature>
<keyword evidence="3" id="KW-0732">Signal</keyword>
<feature type="chain" id="PRO_5023081158" evidence="3">
    <location>
        <begin position="26"/>
        <end position="233"/>
    </location>
</feature>
<protein>
    <submittedName>
        <fullName evidence="5">Rhamnogalacturonan acetylesterase RhgT</fullName>
        <ecNumber evidence="5">3.1.1.-</ecNumber>
    </submittedName>
</protein>
<dbReference type="Proteomes" id="UP000320176">
    <property type="component" value="Unassembled WGS sequence"/>
</dbReference>
<organism evidence="5 6">
    <name type="scientific">Stieleria varia</name>
    <dbReference type="NCBI Taxonomy" id="2528005"/>
    <lineage>
        <taxon>Bacteria</taxon>
        <taxon>Pseudomonadati</taxon>
        <taxon>Planctomycetota</taxon>
        <taxon>Planctomycetia</taxon>
        <taxon>Pirellulales</taxon>
        <taxon>Pirellulaceae</taxon>
        <taxon>Stieleria</taxon>
    </lineage>
</organism>
<comment type="caution">
    <text evidence="5">The sequence shown here is derived from an EMBL/GenBank/DDBJ whole genome shotgun (WGS) entry which is preliminary data.</text>
</comment>
<comment type="similarity">
    <text evidence="1">Belongs to the 'GDSL' lipolytic enzyme family.</text>
</comment>
<dbReference type="SUPFAM" id="SSF52266">
    <property type="entry name" value="SGNH hydrolase"/>
    <property type="match status" value="1"/>
</dbReference>
<name>A0A5C5ZWP4_9BACT</name>
<keyword evidence="2 5" id="KW-0378">Hydrolase</keyword>
<evidence type="ECO:0000259" key="4">
    <source>
        <dbReference type="Pfam" id="PF13472"/>
    </source>
</evidence>
<feature type="signal peptide" evidence="3">
    <location>
        <begin position="1"/>
        <end position="25"/>
    </location>
</feature>
<dbReference type="Pfam" id="PF13472">
    <property type="entry name" value="Lipase_GDSL_2"/>
    <property type="match status" value="1"/>
</dbReference>
<dbReference type="PANTHER" id="PTHR43695:SF1">
    <property type="entry name" value="RHAMNOGALACTURONAN ACETYLESTERASE"/>
    <property type="match status" value="1"/>
</dbReference>
<dbReference type="GO" id="GO:0016788">
    <property type="term" value="F:hydrolase activity, acting on ester bonds"/>
    <property type="evidence" value="ECO:0007669"/>
    <property type="project" value="UniProtKB-ARBA"/>
</dbReference>
<dbReference type="AlphaFoldDB" id="A0A5C5ZWP4"/>
<dbReference type="RefSeq" id="WP_146523444.1">
    <property type="nucleotide sequence ID" value="NZ_CP151726.1"/>
</dbReference>
<evidence type="ECO:0000256" key="1">
    <source>
        <dbReference type="ARBA" id="ARBA00008668"/>
    </source>
</evidence>
<evidence type="ECO:0000313" key="5">
    <source>
        <dbReference type="EMBL" id="TWT91556.1"/>
    </source>
</evidence>
<dbReference type="InterPro" id="IPR013830">
    <property type="entry name" value="SGNH_hydro"/>
</dbReference>
<dbReference type="PANTHER" id="PTHR43695">
    <property type="entry name" value="PUTATIVE (AFU_ORTHOLOGUE AFUA_2G17250)-RELATED"/>
    <property type="match status" value="1"/>
</dbReference>
<dbReference type="EMBL" id="SJPN01000015">
    <property type="protein sequence ID" value="TWT91556.1"/>
    <property type="molecule type" value="Genomic_DNA"/>
</dbReference>
<gene>
    <name evidence="5" type="primary">rhgT</name>
    <name evidence="5" type="ORF">Pla52n_65470</name>
</gene>
<sequence length="233" mass="25963" precursor="true">MQSISHFRVLASSLLALLLFQHAVAQDDKLKIGLIGDSTVATTYGWGPALEKRFDETIQVLHFAKNGATLESLSKKLDELLELKPNYVIIQFGHNDQKRYGTDVYRTKLTSYVQRIKAAGAKPIVFSSVTRRNFDERGKILPREQNLLGNLASFAKAAQAVAREQSVPFVDLYSISVEHHNQIGPEATAAYDFNENDKTHFSPEGAQATANLILSELKTLIPEIASHVRRETN</sequence>